<reference evidence="2 3" key="1">
    <citation type="journal article" date="2018" name="IMA Fungus">
        <title>IMA Genome-F 10: Nine draft genome sequences of Claviceps purpurea s.lat., including C. arundinis, C. humidiphila, and C. cf. spartinae, pseudomolecules for the pitch canker pathogen Fusarium circinatum, draft genome of Davidsoniella eucalypti, Grosmannia galeiformis, Quambalaria eucalypti, and Teratosphaeria destructans.</title>
        <authorList>
            <person name="Wingfield B.D."/>
            <person name="Liu M."/>
            <person name="Nguyen H.D."/>
            <person name="Lane F.A."/>
            <person name="Morgan S.W."/>
            <person name="De Vos L."/>
            <person name="Wilken P.M."/>
            <person name="Duong T.A."/>
            <person name="Aylward J."/>
            <person name="Coetzee M.P."/>
            <person name="Dadej K."/>
            <person name="De Beer Z.W."/>
            <person name="Findlay W."/>
            <person name="Havenga M."/>
            <person name="Kolarik M."/>
            <person name="Menzies J.G."/>
            <person name="Naidoo K."/>
            <person name="Pochopski O."/>
            <person name="Shoukouhi P."/>
            <person name="Santana Q.C."/>
            <person name="Seifert K.A."/>
            <person name="Soal N."/>
            <person name="Steenkamp E.T."/>
            <person name="Tatham C.T."/>
            <person name="van der Nest M.A."/>
            <person name="Wingfield M.J."/>
        </authorList>
    </citation>
    <scope>NUCLEOTIDE SEQUENCE [LARGE SCALE GENOMIC DNA]</scope>
    <source>
        <strain evidence="2">CMW44962</strain>
    </source>
</reference>
<dbReference type="OrthoDB" id="10420319at2759"/>
<dbReference type="EMBL" id="RIBY02000446">
    <property type="protein sequence ID" value="KAH9842208.1"/>
    <property type="molecule type" value="Genomic_DNA"/>
</dbReference>
<comment type="caution">
    <text evidence="2">The sequence shown here is derived from an EMBL/GenBank/DDBJ whole genome shotgun (WGS) entry which is preliminary data.</text>
</comment>
<organism evidence="2 3">
    <name type="scientific">Teratosphaeria destructans</name>
    <dbReference type="NCBI Taxonomy" id="418781"/>
    <lineage>
        <taxon>Eukaryota</taxon>
        <taxon>Fungi</taxon>
        <taxon>Dikarya</taxon>
        <taxon>Ascomycota</taxon>
        <taxon>Pezizomycotina</taxon>
        <taxon>Dothideomycetes</taxon>
        <taxon>Dothideomycetidae</taxon>
        <taxon>Mycosphaerellales</taxon>
        <taxon>Teratosphaeriaceae</taxon>
        <taxon>Teratosphaeria</taxon>
    </lineage>
</organism>
<keyword evidence="3" id="KW-1185">Reference proteome</keyword>
<sequence>MPFPNPANGFSFDGRTCRLDQTRECWVRKGRKSKKQSNSMTDSRSRHSDARSHSEQAPPADDRAFDPMNPNVSFHQALQHFAGNQPAGGTPQSPDTASRSRGMSGGLGASGAARNVPGIAPDAMSQAGRRSAPGKVGKVRHLGDYAHYVGLKNSYSMAEAFEVARKMRKK</sequence>
<feature type="region of interest" description="Disordered" evidence="1">
    <location>
        <begin position="21"/>
        <end position="136"/>
    </location>
</feature>
<dbReference type="AlphaFoldDB" id="A0A9W7SYN9"/>
<proteinExistence type="predicted"/>
<evidence type="ECO:0000313" key="3">
    <source>
        <dbReference type="Proteomes" id="UP001138500"/>
    </source>
</evidence>
<gene>
    <name evidence="2" type="ORF">Tdes44962_MAKER01586</name>
</gene>
<accession>A0A9W7SYN9</accession>
<evidence type="ECO:0000256" key="1">
    <source>
        <dbReference type="SAM" id="MobiDB-lite"/>
    </source>
</evidence>
<name>A0A9W7SYN9_9PEZI</name>
<reference evidence="2 3" key="2">
    <citation type="journal article" date="2021" name="Curr. Genet.">
        <title>Genetic response to nitrogen starvation in the aggressive Eucalyptus foliar pathogen Teratosphaeria destructans.</title>
        <authorList>
            <person name="Havenga M."/>
            <person name="Wingfield B.D."/>
            <person name="Wingfield M.J."/>
            <person name="Dreyer L.L."/>
            <person name="Roets F."/>
            <person name="Aylward J."/>
        </authorList>
    </citation>
    <scope>NUCLEOTIDE SEQUENCE [LARGE SCALE GENOMIC DNA]</scope>
    <source>
        <strain evidence="2">CMW44962</strain>
    </source>
</reference>
<evidence type="ECO:0000313" key="2">
    <source>
        <dbReference type="EMBL" id="KAH9842208.1"/>
    </source>
</evidence>
<protein>
    <submittedName>
        <fullName evidence="2">Uncharacterized protein</fullName>
    </submittedName>
</protein>
<feature type="compositionally biased region" description="Basic and acidic residues" evidence="1">
    <location>
        <begin position="43"/>
        <end position="65"/>
    </location>
</feature>
<dbReference type="Proteomes" id="UP001138500">
    <property type="component" value="Unassembled WGS sequence"/>
</dbReference>